<keyword evidence="7" id="KW-1185">Reference proteome</keyword>
<keyword evidence="6" id="KW-0378">Hydrolase</keyword>
<evidence type="ECO:0000256" key="2">
    <source>
        <dbReference type="ARBA" id="ARBA00022705"/>
    </source>
</evidence>
<sequence>MQAPHPTPRESDTQACESDTAACESDTTTPESGTTAHTSDTAARGSGTGAHAVARGPARVAVEVDVEAREALVQPLDAAGAPLGSVERRPLADLARLDDTGPRWVWRHHRTYRSLLAAGVRIGRAHDVELVEGLLVGVDGAFGAPHGVAAAVARLRGEPVEPDPAPEEEDERLTLFGRAAPDPAAVLADVVAVHAAQQARLAADPRLRLLAAVESAGGIVAEEMRAEGLPWRRDVHDALLTEALGARPVGWERPPRLAALAAEIEAAFGRPLNPDSHVEVLRAFARVGIELPNTRSWVVRKVDHPAVAPLLAYKDLARLHAAHGWSWLDTWVEDGRFRPEYVVGGVVSGRWASRGGGALQIPKAVRGAVRADPGHVLVSADAAQLEPRILAAMAGDTALARTAGASDLYAELAAELFGAEGARDKAKIAVLSAIYGQTSGDAGVHLALLRRRFPAAVAVVEDAARTGEEGGLVRTWLGRTCPAAQPGDEVPGRARARGRFTRNFVVQGTAAEWALILLAELRGALHRTGNPARLVFFQHDEVLLHAPEGAAAETVELIAAASDTATRTLFGATEVRVPMDAAIVESYADK</sequence>
<keyword evidence="6" id="KW-0540">Nuclease</keyword>
<evidence type="ECO:0000259" key="5">
    <source>
        <dbReference type="SMART" id="SM00482"/>
    </source>
</evidence>
<dbReference type="EMBL" id="BAABGT010000012">
    <property type="protein sequence ID" value="GAA4537999.1"/>
    <property type="molecule type" value="Genomic_DNA"/>
</dbReference>
<dbReference type="SMART" id="SM00482">
    <property type="entry name" value="POLAc"/>
    <property type="match status" value="1"/>
</dbReference>
<reference evidence="7" key="1">
    <citation type="journal article" date="2019" name="Int. J. Syst. Evol. Microbiol.">
        <title>The Global Catalogue of Microorganisms (GCM) 10K type strain sequencing project: providing services to taxonomists for standard genome sequencing and annotation.</title>
        <authorList>
            <consortium name="The Broad Institute Genomics Platform"/>
            <consortium name="The Broad Institute Genome Sequencing Center for Infectious Disease"/>
            <person name="Wu L."/>
            <person name="Ma J."/>
        </authorList>
    </citation>
    <scope>NUCLEOTIDE SEQUENCE [LARGE SCALE GENOMIC DNA]</scope>
    <source>
        <strain evidence="7">JCM 17906</strain>
    </source>
</reference>
<dbReference type="EC" id="2.7.7.7" evidence="1"/>
<evidence type="ECO:0000313" key="6">
    <source>
        <dbReference type="EMBL" id="GAA4537999.1"/>
    </source>
</evidence>
<dbReference type="PANTHER" id="PTHR10133:SF27">
    <property type="entry name" value="DNA POLYMERASE NU"/>
    <property type="match status" value="1"/>
</dbReference>
<dbReference type="Gene3D" id="3.30.70.370">
    <property type="match status" value="1"/>
</dbReference>
<dbReference type="InterPro" id="IPR001098">
    <property type="entry name" value="DNA-dir_DNA_pol_A_palm_dom"/>
</dbReference>
<evidence type="ECO:0000256" key="4">
    <source>
        <dbReference type="SAM" id="MobiDB-lite"/>
    </source>
</evidence>
<proteinExistence type="predicted"/>
<keyword evidence="6" id="KW-0269">Exonuclease</keyword>
<name>A0ABP8RFY0_9PSEU</name>
<dbReference type="NCBIfam" id="NF011538">
    <property type="entry name" value="PRK14975.1-1"/>
    <property type="match status" value="1"/>
</dbReference>
<dbReference type="InterPro" id="IPR002298">
    <property type="entry name" value="DNA_polymerase_A"/>
</dbReference>
<dbReference type="Proteomes" id="UP001501598">
    <property type="component" value="Unassembled WGS sequence"/>
</dbReference>
<dbReference type="InterPro" id="IPR043502">
    <property type="entry name" value="DNA/RNA_pol_sf"/>
</dbReference>
<evidence type="ECO:0000256" key="1">
    <source>
        <dbReference type="ARBA" id="ARBA00012417"/>
    </source>
</evidence>
<dbReference type="GO" id="GO:0004527">
    <property type="term" value="F:exonuclease activity"/>
    <property type="evidence" value="ECO:0007669"/>
    <property type="project" value="UniProtKB-KW"/>
</dbReference>
<evidence type="ECO:0000256" key="3">
    <source>
        <dbReference type="ARBA" id="ARBA00049244"/>
    </source>
</evidence>
<evidence type="ECO:0000313" key="7">
    <source>
        <dbReference type="Proteomes" id="UP001501598"/>
    </source>
</evidence>
<accession>A0ABP8RFY0</accession>
<dbReference type="SUPFAM" id="SSF56672">
    <property type="entry name" value="DNA/RNA polymerases"/>
    <property type="match status" value="1"/>
</dbReference>
<keyword evidence="2" id="KW-0235">DNA replication</keyword>
<dbReference type="PRINTS" id="PR00868">
    <property type="entry name" value="DNAPOLI"/>
</dbReference>
<feature type="compositionally biased region" description="Polar residues" evidence="4">
    <location>
        <begin position="25"/>
        <end position="41"/>
    </location>
</feature>
<dbReference type="CDD" id="cd06444">
    <property type="entry name" value="DNA_pol_A"/>
    <property type="match status" value="1"/>
</dbReference>
<gene>
    <name evidence="6" type="ORF">GCM10023175_07320</name>
</gene>
<comment type="catalytic activity">
    <reaction evidence="3">
        <text>DNA(n) + a 2'-deoxyribonucleoside 5'-triphosphate = DNA(n+1) + diphosphate</text>
        <dbReference type="Rhea" id="RHEA:22508"/>
        <dbReference type="Rhea" id="RHEA-COMP:17339"/>
        <dbReference type="Rhea" id="RHEA-COMP:17340"/>
        <dbReference type="ChEBI" id="CHEBI:33019"/>
        <dbReference type="ChEBI" id="CHEBI:61560"/>
        <dbReference type="ChEBI" id="CHEBI:173112"/>
        <dbReference type="EC" id="2.7.7.7"/>
    </reaction>
</comment>
<dbReference type="Pfam" id="PF00476">
    <property type="entry name" value="DNA_pol_A"/>
    <property type="match status" value="1"/>
</dbReference>
<organism evidence="6 7">
    <name type="scientific">Pseudonocardia xishanensis</name>
    <dbReference type="NCBI Taxonomy" id="630995"/>
    <lineage>
        <taxon>Bacteria</taxon>
        <taxon>Bacillati</taxon>
        <taxon>Actinomycetota</taxon>
        <taxon>Actinomycetes</taxon>
        <taxon>Pseudonocardiales</taxon>
        <taxon>Pseudonocardiaceae</taxon>
        <taxon>Pseudonocardia</taxon>
    </lineage>
</organism>
<dbReference type="PANTHER" id="PTHR10133">
    <property type="entry name" value="DNA POLYMERASE I"/>
    <property type="match status" value="1"/>
</dbReference>
<dbReference type="RefSeq" id="WP_345412624.1">
    <property type="nucleotide sequence ID" value="NZ_BAABGT010000012.1"/>
</dbReference>
<comment type="caution">
    <text evidence="6">The sequence shown here is derived from an EMBL/GenBank/DDBJ whole genome shotgun (WGS) entry which is preliminary data.</text>
</comment>
<feature type="region of interest" description="Disordered" evidence="4">
    <location>
        <begin position="1"/>
        <end position="54"/>
    </location>
</feature>
<feature type="domain" description="DNA-directed DNA polymerase family A palm" evidence="5">
    <location>
        <begin position="362"/>
        <end position="550"/>
    </location>
</feature>
<dbReference type="Gene3D" id="1.10.150.20">
    <property type="entry name" value="5' to 3' exonuclease, C-terminal subdomain"/>
    <property type="match status" value="1"/>
</dbReference>
<protein>
    <recommendedName>
        <fullName evidence="1">DNA-directed DNA polymerase</fullName>
        <ecNumber evidence="1">2.7.7.7</ecNumber>
    </recommendedName>
</protein>